<feature type="DNA-binding region" description="H-T-H motif" evidence="2">
    <location>
        <begin position="35"/>
        <end position="54"/>
    </location>
</feature>
<dbReference type="GO" id="GO:0003700">
    <property type="term" value="F:DNA-binding transcription factor activity"/>
    <property type="evidence" value="ECO:0007669"/>
    <property type="project" value="TreeGrafter"/>
</dbReference>
<accession>K6VKU4</accession>
<protein>
    <submittedName>
        <fullName evidence="4">Putative TetR family transcriptional regulator</fullName>
    </submittedName>
</protein>
<keyword evidence="1 2" id="KW-0238">DNA-binding</keyword>
<reference evidence="4 5" key="1">
    <citation type="submission" date="2012-08" db="EMBL/GenBank/DDBJ databases">
        <title>Whole genome shotgun sequence of Kineosphaera limosa NBRC 100340.</title>
        <authorList>
            <person name="Yoshida I."/>
            <person name="Isaki S."/>
            <person name="Hosoyama A."/>
            <person name="Tsuchikane K."/>
            <person name="Katsumata H."/>
            <person name="Ando Y."/>
            <person name="Ohji S."/>
            <person name="Hamada M."/>
            <person name="Tamura T."/>
            <person name="Yamazoe A."/>
            <person name="Yamazaki S."/>
            <person name="Fujita N."/>
        </authorList>
    </citation>
    <scope>NUCLEOTIDE SEQUENCE [LARGE SCALE GENOMIC DNA]</scope>
    <source>
        <strain evidence="4 5">NBRC 100340</strain>
    </source>
</reference>
<dbReference type="EMBL" id="BAHD01000049">
    <property type="protein sequence ID" value="GAB96818.1"/>
    <property type="molecule type" value="Genomic_DNA"/>
</dbReference>
<dbReference type="GO" id="GO:0000976">
    <property type="term" value="F:transcription cis-regulatory region binding"/>
    <property type="evidence" value="ECO:0007669"/>
    <property type="project" value="TreeGrafter"/>
</dbReference>
<feature type="domain" description="HTH tetR-type" evidence="3">
    <location>
        <begin position="14"/>
        <end position="72"/>
    </location>
</feature>
<gene>
    <name evidence="4" type="ORF">KILIM_049_00360</name>
</gene>
<dbReference type="PROSITE" id="PS50977">
    <property type="entry name" value="HTH_TETR_2"/>
    <property type="match status" value="1"/>
</dbReference>
<dbReference type="OrthoDB" id="4709704at2"/>
<evidence type="ECO:0000313" key="4">
    <source>
        <dbReference type="EMBL" id="GAB96818.1"/>
    </source>
</evidence>
<keyword evidence="5" id="KW-1185">Reference proteome</keyword>
<proteinExistence type="predicted"/>
<organism evidence="4 5">
    <name type="scientific">Kineosphaera limosa NBRC 100340</name>
    <dbReference type="NCBI Taxonomy" id="1184609"/>
    <lineage>
        <taxon>Bacteria</taxon>
        <taxon>Bacillati</taxon>
        <taxon>Actinomycetota</taxon>
        <taxon>Actinomycetes</taxon>
        <taxon>Micrococcales</taxon>
        <taxon>Dermatophilaceae</taxon>
        <taxon>Kineosphaera</taxon>
    </lineage>
</organism>
<dbReference type="Proteomes" id="UP000008366">
    <property type="component" value="Unassembled WGS sequence"/>
</dbReference>
<evidence type="ECO:0000259" key="3">
    <source>
        <dbReference type="PROSITE" id="PS50977"/>
    </source>
</evidence>
<dbReference type="InterPro" id="IPR009057">
    <property type="entry name" value="Homeodomain-like_sf"/>
</dbReference>
<dbReference type="InterPro" id="IPR050109">
    <property type="entry name" value="HTH-type_TetR-like_transc_reg"/>
</dbReference>
<comment type="caution">
    <text evidence="4">The sequence shown here is derived from an EMBL/GenBank/DDBJ whole genome shotgun (WGS) entry which is preliminary data.</text>
</comment>
<dbReference type="eggNOG" id="COG1309">
    <property type="taxonomic scope" value="Bacteria"/>
</dbReference>
<evidence type="ECO:0000256" key="2">
    <source>
        <dbReference type="PROSITE-ProRule" id="PRU00335"/>
    </source>
</evidence>
<dbReference type="Gene3D" id="1.10.357.10">
    <property type="entry name" value="Tetracycline Repressor, domain 2"/>
    <property type="match status" value="1"/>
</dbReference>
<dbReference type="PANTHER" id="PTHR30055:SF226">
    <property type="entry name" value="HTH-TYPE TRANSCRIPTIONAL REGULATOR PKSA"/>
    <property type="match status" value="1"/>
</dbReference>
<dbReference type="Pfam" id="PF00440">
    <property type="entry name" value="TetR_N"/>
    <property type="match status" value="1"/>
</dbReference>
<evidence type="ECO:0000313" key="5">
    <source>
        <dbReference type="Proteomes" id="UP000008366"/>
    </source>
</evidence>
<evidence type="ECO:0000256" key="1">
    <source>
        <dbReference type="ARBA" id="ARBA00023125"/>
    </source>
</evidence>
<dbReference type="RefSeq" id="WP_006593350.1">
    <property type="nucleotide sequence ID" value="NZ_BAHD01000049.1"/>
</dbReference>
<dbReference type="SUPFAM" id="SSF46689">
    <property type="entry name" value="Homeodomain-like"/>
    <property type="match status" value="1"/>
</dbReference>
<name>K6VKU4_9MICO</name>
<dbReference type="AlphaFoldDB" id="K6VKU4"/>
<dbReference type="InterPro" id="IPR001647">
    <property type="entry name" value="HTH_TetR"/>
</dbReference>
<dbReference type="PANTHER" id="PTHR30055">
    <property type="entry name" value="HTH-TYPE TRANSCRIPTIONAL REGULATOR RUTR"/>
    <property type="match status" value="1"/>
</dbReference>
<sequence length="193" mass="20323">MPRIAATTVREHRAAMEAALLDAAEELLLETGTLTIAQVAERVGLSRNGVYKYVHSNDDLIEAVAAQHLPRWSAAVTEAMEAADSPRAQVLGYVRANLAEAVGERHSWRVALSSASLSEPARARIAAEHAQVGALLRAALAGLEAPDADLMHRAIQGLLSAGLGALDAGEPLERVSEFTTAAVDRLLPPDPAA</sequence>